<dbReference type="InterPro" id="IPR011105">
    <property type="entry name" value="Cell_wall_hydrolase_SleB"/>
</dbReference>
<dbReference type="GO" id="GO:0008745">
    <property type="term" value="F:N-acetylmuramoyl-L-alanine amidase activity"/>
    <property type="evidence" value="ECO:0007669"/>
    <property type="project" value="UniProtKB-EC"/>
</dbReference>
<dbReference type="Pfam" id="PF01476">
    <property type="entry name" value="LysM"/>
    <property type="match status" value="1"/>
</dbReference>
<dbReference type="SUPFAM" id="SSF54106">
    <property type="entry name" value="LysM domain"/>
    <property type="match status" value="1"/>
</dbReference>
<gene>
    <name evidence="3" type="ORF">J2S06_002212</name>
</gene>
<proteinExistence type="predicted"/>
<name>A0ABT9VQ80_9BACI</name>
<dbReference type="InterPro" id="IPR042047">
    <property type="entry name" value="SleB_dom1"/>
</dbReference>
<dbReference type="EC" id="3.5.1.28" evidence="3"/>
<accession>A0ABT9VQ80</accession>
<keyword evidence="1" id="KW-0732">Signal</keyword>
<dbReference type="InterPro" id="IPR036779">
    <property type="entry name" value="LysM_dom_sf"/>
</dbReference>
<dbReference type="Pfam" id="PF07486">
    <property type="entry name" value="Hydrolase_2"/>
    <property type="match status" value="1"/>
</dbReference>
<comment type="caution">
    <text evidence="3">The sequence shown here is derived from an EMBL/GenBank/DDBJ whole genome shotgun (WGS) entry which is preliminary data.</text>
</comment>
<dbReference type="CDD" id="cd00118">
    <property type="entry name" value="LysM"/>
    <property type="match status" value="1"/>
</dbReference>
<evidence type="ECO:0000313" key="4">
    <source>
        <dbReference type="Proteomes" id="UP001225646"/>
    </source>
</evidence>
<feature type="chain" id="PRO_5046509891" evidence="1">
    <location>
        <begin position="26"/>
        <end position="193"/>
    </location>
</feature>
<dbReference type="PANTHER" id="PTHR33734">
    <property type="entry name" value="LYSM DOMAIN-CONTAINING GPI-ANCHORED PROTEIN 2"/>
    <property type="match status" value="1"/>
</dbReference>
<feature type="domain" description="LysM" evidence="2">
    <location>
        <begin position="29"/>
        <end position="72"/>
    </location>
</feature>
<feature type="signal peptide" evidence="1">
    <location>
        <begin position="1"/>
        <end position="25"/>
    </location>
</feature>
<evidence type="ECO:0000259" key="2">
    <source>
        <dbReference type="PROSITE" id="PS51782"/>
    </source>
</evidence>
<dbReference type="Gene3D" id="3.10.350.10">
    <property type="entry name" value="LysM domain"/>
    <property type="match status" value="1"/>
</dbReference>
<dbReference type="PANTHER" id="PTHR33734:SF22">
    <property type="entry name" value="MEMBRANE-BOUND LYTIC MUREIN TRANSGLYCOSYLASE D"/>
    <property type="match status" value="1"/>
</dbReference>
<organism evidence="3 4">
    <name type="scientific">Aeribacillus alveayuensis</name>
    <dbReference type="NCBI Taxonomy" id="279215"/>
    <lineage>
        <taxon>Bacteria</taxon>
        <taxon>Bacillati</taxon>
        <taxon>Bacillota</taxon>
        <taxon>Bacilli</taxon>
        <taxon>Bacillales</taxon>
        <taxon>Bacillaceae</taxon>
        <taxon>Aeribacillus</taxon>
    </lineage>
</organism>
<dbReference type="RefSeq" id="WP_419152311.1">
    <property type="nucleotide sequence ID" value="NZ_JAUSTR010000010.1"/>
</dbReference>
<keyword evidence="3" id="KW-0378">Hydrolase</keyword>
<protein>
    <submittedName>
        <fullName evidence="3">N-acetylmuramoyl-L-alanine amidase</fullName>
        <ecNumber evidence="3">3.5.1.28</ecNumber>
    </submittedName>
</protein>
<evidence type="ECO:0000256" key="1">
    <source>
        <dbReference type="SAM" id="SignalP"/>
    </source>
</evidence>
<dbReference type="SMART" id="SM00257">
    <property type="entry name" value="LysM"/>
    <property type="match status" value="1"/>
</dbReference>
<dbReference type="Proteomes" id="UP001225646">
    <property type="component" value="Unassembled WGS sequence"/>
</dbReference>
<dbReference type="InterPro" id="IPR018392">
    <property type="entry name" value="LysM"/>
</dbReference>
<evidence type="ECO:0000313" key="3">
    <source>
        <dbReference type="EMBL" id="MDQ0163134.1"/>
    </source>
</evidence>
<dbReference type="EMBL" id="JAUSTR010000010">
    <property type="protein sequence ID" value="MDQ0163134.1"/>
    <property type="molecule type" value="Genomic_DNA"/>
</dbReference>
<dbReference type="Gene3D" id="1.10.10.2520">
    <property type="entry name" value="Cell wall hydrolase SleB, domain 1"/>
    <property type="match status" value="1"/>
</dbReference>
<dbReference type="Gene3D" id="6.20.240.60">
    <property type="match status" value="1"/>
</dbReference>
<sequence>MKLKKFIISSLLAFASLTFTSNADAASVQTHRVQKGDTLWKIGMNYGVSVSQLKRENHRTSDLIYIGEILKIPQTISAYEKDLLARLVEAEAKGEAYAGKVAVATVVLNRVDSDLFPNSISEVIYQKDQFTPVKNGTIYNPASEASKKAVNEALVFRGQGSGSLYFYNPQKTSNSWLRSKQVTVVIGNHVFAK</sequence>
<dbReference type="PROSITE" id="PS51782">
    <property type="entry name" value="LYSM"/>
    <property type="match status" value="1"/>
</dbReference>
<keyword evidence="4" id="KW-1185">Reference proteome</keyword>
<reference evidence="3 4" key="1">
    <citation type="submission" date="2023-07" db="EMBL/GenBank/DDBJ databases">
        <title>Genomic Encyclopedia of Type Strains, Phase IV (KMG-IV): sequencing the most valuable type-strain genomes for metagenomic binning, comparative biology and taxonomic classification.</title>
        <authorList>
            <person name="Goeker M."/>
        </authorList>
    </citation>
    <scope>NUCLEOTIDE SEQUENCE [LARGE SCALE GENOMIC DNA]</scope>
    <source>
        <strain evidence="3 4">DSM 19092</strain>
    </source>
</reference>